<proteinExistence type="predicted"/>
<dbReference type="AlphaFoldDB" id="A0A9N9XBH4"/>
<gene>
    <name evidence="2" type="ORF">DIABBA_LOCUS5993</name>
</gene>
<keyword evidence="1" id="KW-0812">Transmembrane</keyword>
<sequence>MGNQILLHSAEEFATQLVLFSIIRAASLIFLFLYYPFLLGLHLNYSIEPMFIIPCMFTYLRSIKFSIFNMFFCLFNNKKMSSL</sequence>
<evidence type="ECO:0000313" key="2">
    <source>
        <dbReference type="EMBL" id="CAG9832520.1"/>
    </source>
</evidence>
<protein>
    <submittedName>
        <fullName evidence="2">Uncharacterized protein</fullName>
    </submittedName>
</protein>
<organism evidence="2 3">
    <name type="scientific">Diabrotica balteata</name>
    <name type="common">Banded cucumber beetle</name>
    <dbReference type="NCBI Taxonomy" id="107213"/>
    <lineage>
        <taxon>Eukaryota</taxon>
        <taxon>Metazoa</taxon>
        <taxon>Ecdysozoa</taxon>
        <taxon>Arthropoda</taxon>
        <taxon>Hexapoda</taxon>
        <taxon>Insecta</taxon>
        <taxon>Pterygota</taxon>
        <taxon>Neoptera</taxon>
        <taxon>Endopterygota</taxon>
        <taxon>Coleoptera</taxon>
        <taxon>Polyphaga</taxon>
        <taxon>Cucujiformia</taxon>
        <taxon>Chrysomeloidea</taxon>
        <taxon>Chrysomelidae</taxon>
        <taxon>Galerucinae</taxon>
        <taxon>Diabroticina</taxon>
        <taxon>Diabroticites</taxon>
        <taxon>Diabrotica</taxon>
    </lineage>
</organism>
<accession>A0A9N9XBH4</accession>
<name>A0A9N9XBH4_DIABA</name>
<reference evidence="2" key="1">
    <citation type="submission" date="2022-01" db="EMBL/GenBank/DDBJ databases">
        <authorList>
            <person name="King R."/>
        </authorList>
    </citation>
    <scope>NUCLEOTIDE SEQUENCE</scope>
</reference>
<keyword evidence="1" id="KW-1133">Transmembrane helix</keyword>
<evidence type="ECO:0000313" key="3">
    <source>
        <dbReference type="Proteomes" id="UP001153709"/>
    </source>
</evidence>
<evidence type="ECO:0000256" key="1">
    <source>
        <dbReference type="SAM" id="Phobius"/>
    </source>
</evidence>
<keyword evidence="3" id="KW-1185">Reference proteome</keyword>
<dbReference type="EMBL" id="OU898279">
    <property type="protein sequence ID" value="CAG9832520.1"/>
    <property type="molecule type" value="Genomic_DNA"/>
</dbReference>
<keyword evidence="1" id="KW-0472">Membrane</keyword>
<dbReference type="Proteomes" id="UP001153709">
    <property type="component" value="Chromosome 4"/>
</dbReference>
<feature type="transmembrane region" description="Helical" evidence="1">
    <location>
        <begin position="50"/>
        <end position="75"/>
    </location>
</feature>
<feature type="transmembrane region" description="Helical" evidence="1">
    <location>
        <begin position="17"/>
        <end position="38"/>
    </location>
</feature>